<dbReference type="PANTHER" id="PTHR18964">
    <property type="entry name" value="ROK (REPRESSOR, ORF, KINASE) FAMILY"/>
    <property type="match status" value="1"/>
</dbReference>
<evidence type="ECO:0000313" key="2">
    <source>
        <dbReference type="EMBL" id="GID13206.1"/>
    </source>
</evidence>
<gene>
    <name evidence="2" type="ORF">Aru02nite_40950</name>
</gene>
<reference evidence="2" key="1">
    <citation type="submission" date="2021-01" db="EMBL/GenBank/DDBJ databases">
        <title>Whole genome shotgun sequence of Actinocatenispora rupis NBRC 107355.</title>
        <authorList>
            <person name="Komaki H."/>
            <person name="Tamura T."/>
        </authorList>
    </citation>
    <scope>NUCLEOTIDE SEQUENCE</scope>
    <source>
        <strain evidence="2">NBRC 107355</strain>
    </source>
</reference>
<dbReference type="InterPro" id="IPR000600">
    <property type="entry name" value="ROK"/>
</dbReference>
<dbReference type="RefSeq" id="WP_203659999.1">
    <property type="nucleotide sequence ID" value="NZ_BAAAZM010000007.1"/>
</dbReference>
<dbReference type="GO" id="GO:0003700">
    <property type="term" value="F:DNA-binding transcription factor activity"/>
    <property type="evidence" value="ECO:0007669"/>
    <property type="project" value="InterPro"/>
</dbReference>
<dbReference type="PROSITE" id="PS01125">
    <property type="entry name" value="ROK"/>
    <property type="match status" value="1"/>
</dbReference>
<dbReference type="EMBL" id="BOMB01000023">
    <property type="protein sequence ID" value="GID13206.1"/>
    <property type="molecule type" value="Genomic_DNA"/>
</dbReference>
<dbReference type="InterPro" id="IPR043129">
    <property type="entry name" value="ATPase_NBD"/>
</dbReference>
<dbReference type="Pfam" id="PF00480">
    <property type="entry name" value="ROK"/>
    <property type="match status" value="1"/>
</dbReference>
<accession>A0A8J3NBM0</accession>
<dbReference type="InterPro" id="IPR036390">
    <property type="entry name" value="WH_DNA-bd_sf"/>
</dbReference>
<comment type="caution">
    <text evidence="2">The sequence shown here is derived from an EMBL/GenBank/DDBJ whole genome shotgun (WGS) entry which is preliminary data.</text>
</comment>
<dbReference type="CDD" id="cd00090">
    <property type="entry name" value="HTH_ARSR"/>
    <property type="match status" value="1"/>
</dbReference>
<organism evidence="2 3">
    <name type="scientific">Actinocatenispora rupis</name>
    <dbReference type="NCBI Taxonomy" id="519421"/>
    <lineage>
        <taxon>Bacteria</taxon>
        <taxon>Bacillati</taxon>
        <taxon>Actinomycetota</taxon>
        <taxon>Actinomycetes</taxon>
        <taxon>Micromonosporales</taxon>
        <taxon>Micromonosporaceae</taxon>
        <taxon>Actinocatenispora</taxon>
    </lineage>
</organism>
<dbReference type="SUPFAM" id="SSF53067">
    <property type="entry name" value="Actin-like ATPase domain"/>
    <property type="match status" value="1"/>
</dbReference>
<comment type="similarity">
    <text evidence="1">Belongs to the ROK (NagC/XylR) family.</text>
</comment>
<proteinExistence type="inferred from homology"/>
<keyword evidence="3" id="KW-1185">Reference proteome</keyword>
<name>A0A8J3NBM0_9ACTN</name>
<protein>
    <submittedName>
        <fullName evidence="2">Sugar kinase</fullName>
    </submittedName>
</protein>
<dbReference type="SUPFAM" id="SSF46785">
    <property type="entry name" value="Winged helix' DNA-binding domain"/>
    <property type="match status" value="1"/>
</dbReference>
<dbReference type="Proteomes" id="UP000612808">
    <property type="component" value="Unassembled WGS sequence"/>
</dbReference>
<sequence>MSPRRTAHRDELTRIEIMAELGAAGPLNRSELASRLGLGPATVTDHARRLVAAGYLRELPPEVNGVGRPRVPLEVVPDAAYALGLRINVGLVVSVVVRLDGTIAAQRHHTFDAGDDPVGQLAAIVREALADPDTGERIRGVGLAVPGIIDPATGVVRMAPRLGWTELPLGERLAADLGVPVLVDNDLRASTTTELLFGTGRDHDDFLVLGIGDGVGMGIVLGRQVHRGPDGVAGEFGHTPVSADGPLCICGAYGCVDAYTSEPAILRAATERGLLPAGATLADLLAAAADSAGVRELLTETGTVLGRAVAGVVNLLAVRAVTVIGESHVLWPYLEPGFAAAIDSSVLPPLRGLEVIVRPWQDSAHARGAASLVLTRGSLLT</sequence>
<dbReference type="Gene3D" id="3.30.420.40">
    <property type="match status" value="2"/>
</dbReference>
<dbReference type="AlphaFoldDB" id="A0A8J3NBM0"/>
<evidence type="ECO:0000313" key="3">
    <source>
        <dbReference type="Proteomes" id="UP000612808"/>
    </source>
</evidence>
<dbReference type="PANTHER" id="PTHR18964:SF149">
    <property type="entry name" value="BIFUNCTIONAL UDP-N-ACETYLGLUCOSAMINE 2-EPIMERASE_N-ACETYLMANNOSAMINE KINASE"/>
    <property type="match status" value="1"/>
</dbReference>
<dbReference type="InterPro" id="IPR011991">
    <property type="entry name" value="ArsR-like_HTH"/>
</dbReference>
<keyword evidence="2" id="KW-0808">Transferase</keyword>
<dbReference type="GO" id="GO:0016301">
    <property type="term" value="F:kinase activity"/>
    <property type="evidence" value="ECO:0007669"/>
    <property type="project" value="UniProtKB-KW"/>
</dbReference>
<dbReference type="InterPro" id="IPR049874">
    <property type="entry name" value="ROK_cs"/>
</dbReference>
<keyword evidence="2" id="KW-0418">Kinase</keyword>
<dbReference type="Pfam" id="PF13412">
    <property type="entry name" value="HTH_24"/>
    <property type="match status" value="1"/>
</dbReference>
<dbReference type="InterPro" id="IPR036388">
    <property type="entry name" value="WH-like_DNA-bd_sf"/>
</dbReference>
<evidence type="ECO:0000256" key="1">
    <source>
        <dbReference type="ARBA" id="ARBA00006479"/>
    </source>
</evidence>
<dbReference type="Gene3D" id="1.10.10.10">
    <property type="entry name" value="Winged helix-like DNA-binding domain superfamily/Winged helix DNA-binding domain"/>
    <property type="match status" value="1"/>
</dbReference>